<dbReference type="OrthoDB" id="10517347at2759"/>
<evidence type="ECO:0000256" key="1">
    <source>
        <dbReference type="SAM" id="MobiDB-lite"/>
    </source>
</evidence>
<proteinExistence type="predicted"/>
<evidence type="ECO:0000313" key="3">
    <source>
        <dbReference type="EMBL" id="RAL04129.1"/>
    </source>
</evidence>
<dbReference type="GeneID" id="37226107"/>
<keyword evidence="4" id="KW-1185">Reference proteome</keyword>
<evidence type="ECO:0000313" key="4">
    <source>
        <dbReference type="Proteomes" id="UP000249402"/>
    </source>
</evidence>
<feature type="region of interest" description="Disordered" evidence="1">
    <location>
        <begin position="38"/>
        <end position="102"/>
    </location>
</feature>
<feature type="chain" id="PRO_5017383821" evidence="2">
    <location>
        <begin position="18"/>
        <end position="102"/>
    </location>
</feature>
<dbReference type="Proteomes" id="UP000249402">
    <property type="component" value="Unassembled WGS sequence"/>
</dbReference>
<reference evidence="3 4" key="1">
    <citation type="submission" date="2018-02" db="EMBL/GenBank/DDBJ databases">
        <title>The genomes of Aspergillus section Nigri reveals drivers in fungal speciation.</title>
        <authorList>
            <consortium name="DOE Joint Genome Institute"/>
            <person name="Vesth T.C."/>
            <person name="Nybo J."/>
            <person name="Theobald S."/>
            <person name="Brandl J."/>
            <person name="Frisvad J.C."/>
            <person name="Nielsen K.F."/>
            <person name="Lyhne E.K."/>
            <person name="Kogle M.E."/>
            <person name="Kuo A."/>
            <person name="Riley R."/>
            <person name="Clum A."/>
            <person name="Nolan M."/>
            <person name="Lipzen A."/>
            <person name="Salamov A."/>
            <person name="Henrissat B."/>
            <person name="Wiebenga A."/>
            <person name="De vries R.P."/>
            <person name="Grigoriev I.V."/>
            <person name="Mortensen U.H."/>
            <person name="Andersen M.R."/>
            <person name="Baker S.E."/>
        </authorList>
    </citation>
    <scope>NUCLEOTIDE SEQUENCE [LARGE SCALE GENOMIC DNA]</scope>
    <source>
        <strain evidence="3 4">CBS 121593</strain>
    </source>
</reference>
<dbReference type="RefSeq" id="XP_025578456.1">
    <property type="nucleotide sequence ID" value="XM_025721242.1"/>
</dbReference>
<dbReference type="EMBL" id="KZ824425">
    <property type="protein sequence ID" value="RAL04129.1"/>
    <property type="molecule type" value="Genomic_DNA"/>
</dbReference>
<gene>
    <name evidence="3" type="ORF">BO80DRAFT_442130</name>
</gene>
<name>A0A395H983_9EURO</name>
<sequence length="102" mass="11070">MKLAAVLCLLGASIAIATPHDDARIKVSAHSRRDAVLDTPMNVGDSHPPPQFDPQPHVDGSRPRIGVTEASEGGVHPRNADPEPEFEETRPRITRSDWPPPI</sequence>
<protein>
    <submittedName>
        <fullName evidence="3">Uncharacterized protein</fullName>
    </submittedName>
</protein>
<feature type="signal peptide" evidence="2">
    <location>
        <begin position="1"/>
        <end position="17"/>
    </location>
</feature>
<evidence type="ECO:0000256" key="2">
    <source>
        <dbReference type="SAM" id="SignalP"/>
    </source>
</evidence>
<organism evidence="3 4">
    <name type="scientific">Aspergillus ibericus CBS 121593</name>
    <dbReference type="NCBI Taxonomy" id="1448316"/>
    <lineage>
        <taxon>Eukaryota</taxon>
        <taxon>Fungi</taxon>
        <taxon>Dikarya</taxon>
        <taxon>Ascomycota</taxon>
        <taxon>Pezizomycotina</taxon>
        <taxon>Eurotiomycetes</taxon>
        <taxon>Eurotiomycetidae</taxon>
        <taxon>Eurotiales</taxon>
        <taxon>Aspergillaceae</taxon>
        <taxon>Aspergillus</taxon>
        <taxon>Aspergillus subgen. Circumdati</taxon>
    </lineage>
</organism>
<dbReference type="VEuPathDB" id="FungiDB:BO80DRAFT_442130"/>
<keyword evidence="2" id="KW-0732">Signal</keyword>
<dbReference type="AlphaFoldDB" id="A0A395H983"/>
<accession>A0A395H983</accession>